<dbReference type="Gene3D" id="3.40.50.2300">
    <property type="match status" value="1"/>
</dbReference>
<keyword evidence="4" id="KW-1185">Reference proteome</keyword>
<accession>A0A0E9MTQ3</accession>
<dbReference type="STRING" id="1219043.SCH01S_53_00060"/>
<organism evidence="3 4">
    <name type="scientific">Sphingomonas changbaiensis NBRC 104936</name>
    <dbReference type="NCBI Taxonomy" id="1219043"/>
    <lineage>
        <taxon>Bacteria</taxon>
        <taxon>Pseudomonadati</taxon>
        <taxon>Pseudomonadota</taxon>
        <taxon>Alphaproteobacteria</taxon>
        <taxon>Sphingomonadales</taxon>
        <taxon>Sphingomonadaceae</taxon>
        <taxon>Sphingomonas</taxon>
    </lineage>
</organism>
<evidence type="ECO:0000313" key="3">
    <source>
        <dbReference type="EMBL" id="GAO40934.1"/>
    </source>
</evidence>
<comment type="caution">
    <text evidence="3">The sequence shown here is derived from an EMBL/GenBank/DDBJ whole genome shotgun (WGS) entry which is preliminary data.</text>
</comment>
<dbReference type="InterPro" id="IPR011006">
    <property type="entry name" value="CheY-like_superfamily"/>
</dbReference>
<dbReference type="SUPFAM" id="SSF52172">
    <property type="entry name" value="CheY-like"/>
    <property type="match status" value="1"/>
</dbReference>
<dbReference type="RefSeq" id="WP_052733982.1">
    <property type="nucleotide sequence ID" value="NZ_BBWU01000053.1"/>
</dbReference>
<dbReference type="GO" id="GO:0000160">
    <property type="term" value="P:phosphorelay signal transduction system"/>
    <property type="evidence" value="ECO:0007669"/>
    <property type="project" value="InterPro"/>
</dbReference>
<dbReference type="Proteomes" id="UP000033202">
    <property type="component" value="Unassembled WGS sequence"/>
</dbReference>
<dbReference type="Pfam" id="PF00072">
    <property type="entry name" value="Response_reg"/>
    <property type="match status" value="1"/>
</dbReference>
<dbReference type="PANTHER" id="PTHR42872:SF6">
    <property type="entry name" value="PROTEIN-GLUTAMATE METHYLESTERASE_PROTEIN-GLUTAMINE GLUTAMINASE"/>
    <property type="match status" value="1"/>
</dbReference>
<reference evidence="3 4" key="1">
    <citation type="submission" date="2015-04" db="EMBL/GenBank/DDBJ databases">
        <title>Whole genome shotgun sequence of Sphingomonas changbaiensis NBRC 104936.</title>
        <authorList>
            <person name="Katano-Makiyama Y."/>
            <person name="Hosoyama A."/>
            <person name="Hashimoto M."/>
            <person name="Noguchi M."/>
            <person name="Tsuchikane K."/>
            <person name="Ohji S."/>
            <person name="Yamazoe A."/>
            <person name="Ichikawa N."/>
            <person name="Kimura A."/>
            <person name="Fujita N."/>
        </authorList>
    </citation>
    <scope>NUCLEOTIDE SEQUENCE [LARGE SCALE GENOMIC DNA]</scope>
    <source>
        <strain evidence="3 4">NBRC 104936</strain>
    </source>
</reference>
<dbReference type="OrthoDB" id="9793421at2"/>
<dbReference type="PANTHER" id="PTHR42872">
    <property type="entry name" value="PROTEIN-GLUTAMATE METHYLESTERASE/PROTEIN-GLUTAMINE GLUTAMINASE"/>
    <property type="match status" value="1"/>
</dbReference>
<dbReference type="SMART" id="SM00448">
    <property type="entry name" value="REC"/>
    <property type="match status" value="1"/>
</dbReference>
<dbReference type="EMBL" id="BBWU01000053">
    <property type="protein sequence ID" value="GAO40934.1"/>
    <property type="molecule type" value="Genomic_DNA"/>
</dbReference>
<sequence>MRLVRVLVVDDSVTIRAMMRQVLESDPEIRIAGLAASADAADRMLDENLVDVITLDIEMPGRSGLDYLEEIRAKRQTPVIMLSSYTVRGEEVRAQALLMGATACFNKANAVRERDKLIRLVKDAAHRQARLDREDVAAVAAAVALRAAE</sequence>
<name>A0A0E9MTQ3_9SPHN</name>
<gene>
    <name evidence="3" type="ORF">SCH01S_53_00060</name>
</gene>
<dbReference type="CDD" id="cd17541">
    <property type="entry name" value="REC_CheB-like"/>
    <property type="match status" value="1"/>
</dbReference>
<protein>
    <recommendedName>
        <fullName evidence="2">Response regulatory domain-containing protein</fullName>
    </recommendedName>
</protein>
<evidence type="ECO:0000313" key="4">
    <source>
        <dbReference type="Proteomes" id="UP000033202"/>
    </source>
</evidence>
<keyword evidence="1" id="KW-0597">Phosphoprotein</keyword>
<proteinExistence type="predicted"/>
<feature type="modified residue" description="4-aspartylphosphate" evidence="1">
    <location>
        <position position="56"/>
    </location>
</feature>
<evidence type="ECO:0000256" key="1">
    <source>
        <dbReference type="PROSITE-ProRule" id="PRU00169"/>
    </source>
</evidence>
<dbReference type="AlphaFoldDB" id="A0A0E9MTQ3"/>
<feature type="domain" description="Response regulatory" evidence="2">
    <location>
        <begin position="5"/>
        <end position="122"/>
    </location>
</feature>
<dbReference type="PROSITE" id="PS50110">
    <property type="entry name" value="RESPONSE_REGULATORY"/>
    <property type="match status" value="1"/>
</dbReference>
<evidence type="ECO:0000259" key="2">
    <source>
        <dbReference type="PROSITE" id="PS50110"/>
    </source>
</evidence>
<dbReference type="InterPro" id="IPR001789">
    <property type="entry name" value="Sig_transdc_resp-reg_receiver"/>
</dbReference>